<dbReference type="Proteomes" id="UP000649617">
    <property type="component" value="Unassembled WGS sequence"/>
</dbReference>
<reference evidence="1" key="1">
    <citation type="submission" date="2021-02" db="EMBL/GenBank/DDBJ databases">
        <authorList>
            <person name="Dougan E. K."/>
            <person name="Rhodes N."/>
            <person name="Thang M."/>
            <person name="Chan C."/>
        </authorList>
    </citation>
    <scope>NUCLEOTIDE SEQUENCE</scope>
</reference>
<dbReference type="AlphaFoldDB" id="A0A812LLW8"/>
<proteinExistence type="predicted"/>
<dbReference type="OrthoDB" id="421724at2759"/>
<evidence type="ECO:0000313" key="1">
    <source>
        <dbReference type="EMBL" id="CAE7249152.1"/>
    </source>
</evidence>
<protein>
    <submittedName>
        <fullName evidence="1">Uncharacterized protein</fullName>
    </submittedName>
</protein>
<organism evidence="1 2">
    <name type="scientific">Symbiodinium pilosum</name>
    <name type="common">Dinoflagellate</name>
    <dbReference type="NCBI Taxonomy" id="2952"/>
    <lineage>
        <taxon>Eukaryota</taxon>
        <taxon>Sar</taxon>
        <taxon>Alveolata</taxon>
        <taxon>Dinophyceae</taxon>
        <taxon>Suessiales</taxon>
        <taxon>Symbiodiniaceae</taxon>
        <taxon>Symbiodinium</taxon>
    </lineage>
</organism>
<comment type="caution">
    <text evidence="1">The sequence shown here is derived from an EMBL/GenBank/DDBJ whole genome shotgun (WGS) entry which is preliminary data.</text>
</comment>
<keyword evidence="2" id="KW-1185">Reference proteome</keyword>
<sequence>MIRLATVTALTCQVILEVSSYKVAMEPHELCYDQSPDCEKLKALWGCAGTWREKCPGMKPPEGEAAEDSLDVTVATICPVDCPDGSGEAAVDLAVQEEMAKANGTKQIDEGEVAKVNKTLQCLGERMKAALDMKDLREARELLAVIQGETAEKIRPIKDNQTATAVDMKARDAAEDLVQQEFANDAKALQKIKLTPQAVENFAKEVEALATMCNDAAEASAIGKMEEAALMRISEHGKPKSVEAAATAEGIAESVREKCHARTLNLDFFVEHSSMMAGAHCGSVFLQEHHMKQAAVHLKELNFRAKAAMALHDDSNRLGHHMVRHLQRHTEHSGEDEHRPSMFLNETLLRLVHEAAKAPLTDHQLERLHHLDSLHFAELHQDRDRDEHCMEREDMAKHQPDHWSLHHKDINAYMDRLCVQKRPSLVCEAIHYENMTEVAEWAVQMMQEPFDELNAEGPEEPPIQWHSGMSQMTSQLQTYANSSQELGFIPIGPCDEPLSCNICTKGICLSVPFPKVLDDADAPFTPGDQGKNVLGALRQGLDSPAQPCFSVDCTACIGLKPSDPLKFNMNVAVSGACNGKYAFFSSFVISIGLEICISGGPLERVLKFLRRDSVCIAFPSLEYYPFVGKMGVTWSWHPIWLFKAVKFSLSAYWPVHGLAPAVKHHCWWNPVKQWTWAEISWSQQTFFNNAVWMWNQMHGRGGHEYACVEFKYMYPACPWDINKARMACRATFLEGRRSVVASVSTRARDLSMVERWKKEWR</sequence>
<gene>
    <name evidence="1" type="ORF">SPIL2461_LOCUS4697</name>
</gene>
<name>A0A812LLW8_SYMPI</name>
<accession>A0A812LLW8</accession>
<evidence type="ECO:0000313" key="2">
    <source>
        <dbReference type="Proteomes" id="UP000649617"/>
    </source>
</evidence>
<dbReference type="EMBL" id="CAJNIZ010006336">
    <property type="protein sequence ID" value="CAE7249152.1"/>
    <property type="molecule type" value="Genomic_DNA"/>
</dbReference>